<proteinExistence type="predicted"/>
<accession>A0AC35GYK4</accession>
<dbReference type="Proteomes" id="UP000887580">
    <property type="component" value="Unplaced"/>
</dbReference>
<reference evidence="2" key="1">
    <citation type="submission" date="2022-11" db="UniProtKB">
        <authorList>
            <consortium name="WormBaseParasite"/>
        </authorList>
    </citation>
    <scope>IDENTIFICATION</scope>
</reference>
<protein>
    <submittedName>
        <fullName evidence="2">Uncharacterized protein</fullName>
    </submittedName>
</protein>
<organism evidence="1 2">
    <name type="scientific">Panagrolaimus sp. PS1159</name>
    <dbReference type="NCBI Taxonomy" id="55785"/>
    <lineage>
        <taxon>Eukaryota</taxon>
        <taxon>Metazoa</taxon>
        <taxon>Ecdysozoa</taxon>
        <taxon>Nematoda</taxon>
        <taxon>Chromadorea</taxon>
        <taxon>Rhabditida</taxon>
        <taxon>Tylenchina</taxon>
        <taxon>Panagrolaimomorpha</taxon>
        <taxon>Panagrolaimoidea</taxon>
        <taxon>Panagrolaimidae</taxon>
        <taxon>Panagrolaimus</taxon>
    </lineage>
</organism>
<evidence type="ECO:0000313" key="2">
    <source>
        <dbReference type="WBParaSite" id="PS1159_v2.g9889.t1"/>
    </source>
</evidence>
<evidence type="ECO:0000313" key="1">
    <source>
        <dbReference type="Proteomes" id="UP000887580"/>
    </source>
</evidence>
<dbReference type="WBParaSite" id="PS1159_v2.g9889.t1">
    <property type="protein sequence ID" value="PS1159_v2.g9889.t1"/>
    <property type="gene ID" value="PS1159_v2.g9889"/>
</dbReference>
<sequence>MTTKDYCLPFNDKRNTFNVDTFNGKYNNLNLNQRNQNSSNAFIKSSKSFVIEKKKVLNYDYLKTDGAISNIQLWNKSSTFISTDSEKEDDEYKKYIKNSSSSSTLSLHISTYKNLNEASASDPFDGTKECLKQYNSIKKNAKQSFIDSISVIQNSFEFPRQQQESYEIKKPEVSQFKASQHLLNPNQIN</sequence>
<name>A0AC35GYK4_9BILA</name>